<keyword evidence="1" id="KW-0678">Repressor</keyword>
<proteinExistence type="predicted"/>
<dbReference type="SUPFAM" id="SSF53822">
    <property type="entry name" value="Periplasmic binding protein-like I"/>
    <property type="match status" value="1"/>
</dbReference>
<dbReference type="InterPro" id="IPR028082">
    <property type="entry name" value="Peripla_BP_I"/>
</dbReference>
<evidence type="ECO:0000256" key="3">
    <source>
        <dbReference type="ARBA" id="ARBA00023125"/>
    </source>
</evidence>
<dbReference type="Gene3D" id="3.40.50.2300">
    <property type="match status" value="2"/>
</dbReference>
<dbReference type="OrthoDB" id="9772505at2"/>
<evidence type="ECO:0000313" key="6">
    <source>
        <dbReference type="EMBL" id="KAA2212014.1"/>
    </source>
</evidence>
<evidence type="ECO:0000256" key="1">
    <source>
        <dbReference type="ARBA" id="ARBA00022491"/>
    </source>
</evidence>
<evidence type="ECO:0000256" key="2">
    <source>
        <dbReference type="ARBA" id="ARBA00023015"/>
    </source>
</evidence>
<dbReference type="GO" id="GO:0000976">
    <property type="term" value="F:transcription cis-regulatory region binding"/>
    <property type="evidence" value="ECO:0007669"/>
    <property type="project" value="TreeGrafter"/>
</dbReference>
<dbReference type="Pfam" id="PF00356">
    <property type="entry name" value="LacI"/>
    <property type="match status" value="1"/>
</dbReference>
<dbReference type="Pfam" id="PF13377">
    <property type="entry name" value="Peripla_BP_3"/>
    <property type="match status" value="1"/>
</dbReference>
<gene>
    <name evidence="6" type="ORF">F0Q34_16990</name>
</gene>
<dbReference type="InterPro" id="IPR010982">
    <property type="entry name" value="Lambda_DNA-bd_dom_sf"/>
</dbReference>
<dbReference type="SMART" id="SM00354">
    <property type="entry name" value="HTH_LACI"/>
    <property type="match status" value="1"/>
</dbReference>
<dbReference type="SUPFAM" id="SSF47413">
    <property type="entry name" value="lambda repressor-like DNA-binding domains"/>
    <property type="match status" value="1"/>
</dbReference>
<dbReference type="PANTHER" id="PTHR30146">
    <property type="entry name" value="LACI-RELATED TRANSCRIPTIONAL REPRESSOR"/>
    <property type="match status" value="1"/>
</dbReference>
<keyword evidence="2" id="KW-0805">Transcription regulation</keyword>
<dbReference type="RefSeq" id="WP_149813445.1">
    <property type="nucleotide sequence ID" value="NZ_VUKA01000012.1"/>
</dbReference>
<keyword evidence="3" id="KW-0238">DNA-binding</keyword>
<accession>A0A5B2TD62</accession>
<dbReference type="EMBL" id="VUKA01000012">
    <property type="protein sequence ID" value="KAA2212014.1"/>
    <property type="molecule type" value="Genomic_DNA"/>
</dbReference>
<keyword evidence="4" id="KW-0804">Transcription</keyword>
<evidence type="ECO:0000259" key="5">
    <source>
        <dbReference type="PROSITE" id="PS50932"/>
    </source>
</evidence>
<dbReference type="InterPro" id="IPR046335">
    <property type="entry name" value="LacI/GalR-like_sensor"/>
</dbReference>
<comment type="caution">
    <text evidence="6">The sequence shown here is derived from an EMBL/GenBank/DDBJ whole genome shotgun (WGS) entry which is preliminary data.</text>
</comment>
<dbReference type="AlphaFoldDB" id="A0A5B2TD62"/>
<sequence>MSNSVPPRRATLSDVAAQAGVSRATVSLVLRDSPLVAEPTRARVRAAAERVGYLYNRGAATMRGTRTKTVGLVVTEIDNPFFAEMAAGVEAALDQAGYIAFLAATRDAPDRQDRALRRLREHRVDGIILCPALGTQVAEIATLAAHGVPCVQAMRRVPGSGGDFTAPANRAGMQALALHLIAAGRRRFAFAGAGVMHSGVRERLAGLRDALRRHRLPPPTLLRTPGTRAGGAATARLLAALPERPDALVCSNDVMAFGAIAALEQAGWRVGSEVAVTGVGDVPEAATYRPALTTLRTGPRQIGEAAVRLLLRRIADPGAPAERLVMPAELVVRASCGGGRRSA</sequence>
<dbReference type="PROSITE" id="PS00356">
    <property type="entry name" value="HTH_LACI_1"/>
    <property type="match status" value="1"/>
</dbReference>
<feature type="domain" description="HTH lacI-type" evidence="5">
    <location>
        <begin position="10"/>
        <end position="64"/>
    </location>
</feature>
<reference evidence="6 7" key="1">
    <citation type="journal article" date="2015" name="Int. J. Syst. Evol. Microbiol.">
        <title>Roseomonas oryzae sp. nov., isolated from paddy rhizosphere soil.</title>
        <authorList>
            <person name="Ramaprasad E.V."/>
            <person name="Sasikala Ch."/>
            <person name="Ramana Ch.V."/>
        </authorList>
    </citation>
    <scope>NUCLEOTIDE SEQUENCE [LARGE SCALE GENOMIC DNA]</scope>
    <source>
        <strain evidence="6 7">KCTC 42542</strain>
    </source>
</reference>
<dbReference type="Gene3D" id="1.10.260.40">
    <property type="entry name" value="lambda repressor-like DNA-binding domains"/>
    <property type="match status" value="1"/>
</dbReference>
<dbReference type="CDD" id="cd06289">
    <property type="entry name" value="PBP1_MalI-like"/>
    <property type="match status" value="1"/>
</dbReference>
<dbReference type="GO" id="GO:0003700">
    <property type="term" value="F:DNA-binding transcription factor activity"/>
    <property type="evidence" value="ECO:0007669"/>
    <property type="project" value="TreeGrafter"/>
</dbReference>
<protein>
    <submittedName>
        <fullName evidence="6">Substrate-binding domain-containing protein</fullName>
    </submittedName>
</protein>
<evidence type="ECO:0000256" key="4">
    <source>
        <dbReference type="ARBA" id="ARBA00023163"/>
    </source>
</evidence>
<organism evidence="6 7">
    <name type="scientific">Teichococcus oryzae</name>
    <dbReference type="NCBI Taxonomy" id="1608942"/>
    <lineage>
        <taxon>Bacteria</taxon>
        <taxon>Pseudomonadati</taxon>
        <taxon>Pseudomonadota</taxon>
        <taxon>Alphaproteobacteria</taxon>
        <taxon>Acetobacterales</taxon>
        <taxon>Roseomonadaceae</taxon>
        <taxon>Roseomonas</taxon>
    </lineage>
</organism>
<dbReference type="PANTHER" id="PTHR30146:SF148">
    <property type="entry name" value="HTH-TYPE TRANSCRIPTIONAL REPRESSOR PURR-RELATED"/>
    <property type="match status" value="1"/>
</dbReference>
<keyword evidence="7" id="KW-1185">Reference proteome</keyword>
<dbReference type="Proteomes" id="UP000322110">
    <property type="component" value="Unassembled WGS sequence"/>
</dbReference>
<dbReference type="PROSITE" id="PS50932">
    <property type="entry name" value="HTH_LACI_2"/>
    <property type="match status" value="1"/>
</dbReference>
<dbReference type="CDD" id="cd01392">
    <property type="entry name" value="HTH_LacI"/>
    <property type="match status" value="1"/>
</dbReference>
<dbReference type="InterPro" id="IPR000843">
    <property type="entry name" value="HTH_LacI"/>
</dbReference>
<name>A0A5B2TD62_9PROT</name>
<evidence type="ECO:0000313" key="7">
    <source>
        <dbReference type="Proteomes" id="UP000322110"/>
    </source>
</evidence>